<proteinExistence type="predicted"/>
<reference evidence="1" key="1">
    <citation type="submission" date="2019-04" db="EMBL/GenBank/DDBJ databases">
        <title>Friends and foes A comparative genomics study of 23 Aspergillus species from section Flavi.</title>
        <authorList>
            <consortium name="DOE Joint Genome Institute"/>
            <person name="Kjaerbolling I."/>
            <person name="Vesth T."/>
            <person name="Frisvad J.C."/>
            <person name="Nybo J.L."/>
            <person name="Theobald S."/>
            <person name="Kildgaard S."/>
            <person name="Isbrandt T."/>
            <person name="Kuo A."/>
            <person name="Sato A."/>
            <person name="Lyhne E.K."/>
            <person name="Kogle M.E."/>
            <person name="Wiebenga A."/>
            <person name="Kun R.S."/>
            <person name="Lubbers R.J."/>
            <person name="Makela M.R."/>
            <person name="Barry K."/>
            <person name="Chovatia M."/>
            <person name="Clum A."/>
            <person name="Daum C."/>
            <person name="Haridas S."/>
            <person name="He G."/>
            <person name="LaButti K."/>
            <person name="Lipzen A."/>
            <person name="Mondo S."/>
            <person name="Riley R."/>
            <person name="Salamov A."/>
            <person name="Simmons B.A."/>
            <person name="Magnuson J.K."/>
            <person name="Henrissat B."/>
            <person name="Mortensen U.H."/>
            <person name="Larsen T.O."/>
            <person name="Devries R.P."/>
            <person name="Grigoriev I.V."/>
            <person name="Machida M."/>
            <person name="Baker S.E."/>
            <person name="Andersen M.R."/>
        </authorList>
    </citation>
    <scope>NUCLEOTIDE SEQUENCE</scope>
    <source>
        <strain evidence="1">CBS 117612</strain>
    </source>
</reference>
<dbReference type="EMBL" id="ML737113">
    <property type="protein sequence ID" value="KAE8347319.1"/>
    <property type="molecule type" value="Genomic_DNA"/>
</dbReference>
<gene>
    <name evidence="1" type="ORF">BDV24DRAFT_157614</name>
</gene>
<organism evidence="1">
    <name type="scientific">Aspergillus arachidicola</name>
    <dbReference type="NCBI Taxonomy" id="656916"/>
    <lineage>
        <taxon>Eukaryota</taxon>
        <taxon>Fungi</taxon>
        <taxon>Dikarya</taxon>
        <taxon>Ascomycota</taxon>
        <taxon>Pezizomycotina</taxon>
        <taxon>Eurotiomycetes</taxon>
        <taxon>Eurotiomycetidae</taxon>
        <taxon>Eurotiales</taxon>
        <taxon>Aspergillaceae</taxon>
        <taxon>Aspergillus</taxon>
        <taxon>Aspergillus subgen. Circumdati</taxon>
    </lineage>
</organism>
<dbReference type="AlphaFoldDB" id="A0A5N6YSE6"/>
<evidence type="ECO:0000313" key="1">
    <source>
        <dbReference type="EMBL" id="KAE8347319.1"/>
    </source>
</evidence>
<name>A0A5N6YSE6_9EURO</name>
<dbReference type="Proteomes" id="UP000325558">
    <property type="component" value="Unassembled WGS sequence"/>
</dbReference>
<protein>
    <submittedName>
        <fullName evidence="1">Uncharacterized protein</fullName>
    </submittedName>
</protein>
<sequence length="254" mass="28314">MTILESAETILNASIKKSKAHREALQNAKKQVPSKRTHAHSMMGRPYPDEFSVQRIRDLTGDIVDNGEYELLRPGVILSSKRHPISGMELHTTSGVLVEDFGGDRYTATALDGVPHGDGTFHPCAGRREIGRLSMELGKPDISIVKRNENVQFIGSEVYMNNPFTGYCEGTCGPHSKLRFPSDDPSEGSIKWIQARWAYMGQGFSERPDDSVCGSAVWNENGQVLGFLRYAEKLEPLKDWCFMVASDSIMKFLD</sequence>
<accession>A0A5N6YSE6</accession>
<dbReference type="OrthoDB" id="4414610at2759"/>